<evidence type="ECO:0000256" key="5">
    <source>
        <dbReference type="PROSITE-ProRule" id="PRU10059"/>
    </source>
</evidence>
<dbReference type="GO" id="GO:0030248">
    <property type="term" value="F:cellulose binding"/>
    <property type="evidence" value="ECO:0007669"/>
    <property type="project" value="InterPro"/>
</dbReference>
<dbReference type="Proteomes" id="UP000036923">
    <property type="component" value="Unassembled WGS sequence"/>
</dbReference>
<evidence type="ECO:0000256" key="2">
    <source>
        <dbReference type="ARBA" id="ARBA00023277"/>
    </source>
</evidence>
<dbReference type="SMART" id="SM01067">
    <property type="entry name" value="CBM_3"/>
    <property type="match status" value="1"/>
</dbReference>
<dbReference type="InterPro" id="IPR002105">
    <property type="entry name" value="Dockerin_1_rpt"/>
</dbReference>
<dbReference type="RefSeq" id="WP_081927368.1">
    <property type="nucleotide sequence ID" value="NZ_KN050763.1"/>
</dbReference>
<feature type="signal peptide" evidence="6">
    <location>
        <begin position="1"/>
        <end position="22"/>
    </location>
</feature>
<dbReference type="EC" id="3.2.1.-" evidence="6"/>
<dbReference type="InterPro" id="IPR036966">
    <property type="entry name" value="CBM3_sf"/>
</dbReference>
<evidence type="ECO:0000313" key="11">
    <source>
        <dbReference type="Proteomes" id="UP000036923"/>
    </source>
</evidence>
<keyword evidence="11" id="KW-1185">Reference proteome</keyword>
<feature type="domain" description="CBM3" evidence="8">
    <location>
        <begin position="476"/>
        <end position="628"/>
    </location>
</feature>
<evidence type="ECO:0000256" key="6">
    <source>
        <dbReference type="RuleBase" id="RU361166"/>
    </source>
</evidence>
<dbReference type="Gene3D" id="2.60.40.710">
    <property type="entry name" value="Endoglucanase-like"/>
    <property type="match status" value="1"/>
</dbReference>
<dbReference type="OrthoDB" id="2078300at2"/>
<dbReference type="SUPFAM" id="SSF63446">
    <property type="entry name" value="Type I dockerin domain"/>
    <property type="match status" value="1"/>
</dbReference>
<dbReference type="PROSITE" id="PS51766">
    <property type="entry name" value="DOCKERIN"/>
    <property type="match status" value="1"/>
</dbReference>
<dbReference type="AlphaFoldDB" id="A0A0L6JHT5"/>
<dbReference type="SUPFAM" id="SSF49384">
    <property type="entry name" value="Carbohydrate-binding domain"/>
    <property type="match status" value="1"/>
</dbReference>
<dbReference type="STRING" id="398512.Bccel_0522"/>
<keyword evidence="4 5" id="KW-0624">Polysaccharide degradation</keyword>
<dbReference type="Pfam" id="PF00759">
    <property type="entry name" value="Glyco_hydro_9"/>
    <property type="match status" value="1"/>
</dbReference>
<dbReference type="Pfam" id="PF00404">
    <property type="entry name" value="Dockerin_1"/>
    <property type="match status" value="1"/>
</dbReference>
<sequence precursor="true">MKKTSIFMLIVCIMICSIPRFAISAAEADSDTNFNYVDAFAKSILFYEASWCGPDAGNNRIKWRGPCHIEDGKDVGLDLTGGFHDCGDHVKFGLPQCYSASALAWDYYEFKDVFVDKGQDKYMLNILKHFTDYFLRCFPNKTTFYYQIGEGNTDHAYWGPPELQTYDRPTYFVATPEHPGSDVAGDAAAALALMYLNYKDIDLKYAEKCLTAAKDLYDFGITYRGNSEAQGFYVPSGYYDELMWGATWLYIITNDKKYMDDIYKLMDEKGMGGDNEYQDHWTNCWDYVFSSTFLKLSQISDDPKFKRIALEHMDYWMNTVKTTPGGLKWLTGWGVCKYPAAESMIMLVHYKNTGEKKYLDFAKEQIDYILGDNPNKMSYMVGFGDNYPKFPHHRAASGMLEGWPGDETKQAPERHILYGALVGGADENDEYIDNVEKYVYTETGLDYNAGLVGALAGLSKYFGQGQVPEETPGLEGEPPQYYAEARVTKEDNQVSEVEIWVHNIITAPPQYETGLSVRYFVDLSEFGSGDLNLSQFMSNAYWSPNGAKMSPLTPWDKSKNIYYVEISFPDQRLYGKSYSQFFIANYNGTSWNGLNDYSRQGLNEKTFTVTENIPIYKNGVQVYGKDPSGGTPSIPPTSTVSPTEAKGHKISGYISPDMTIGADNADKLRSGFKIEVTGTGLSAFTDKTGYFEIADVPQNAESYALKVSKANYLYRDINNISVTKDIELSTQTAPIVMWAGDIVINDKQDNAINMSDIIELAKHFNSISGDGKYNQNTDLNLDGTINMSDVIIIARHFNNVPGDYNK</sequence>
<dbReference type="GO" id="GO:0004553">
    <property type="term" value="F:hydrolase activity, hydrolyzing O-glycosyl compounds"/>
    <property type="evidence" value="ECO:0007669"/>
    <property type="project" value="UniProtKB-UniRule"/>
</dbReference>
<dbReference type="PROSITE" id="PS00448">
    <property type="entry name" value="CLOS_CELLULOSOME_RPT"/>
    <property type="match status" value="1"/>
</dbReference>
<feature type="region of interest" description="Disordered" evidence="7">
    <location>
        <begin position="626"/>
        <end position="646"/>
    </location>
</feature>
<dbReference type="EMBL" id="LGTC01000001">
    <property type="protein sequence ID" value="KNY25265.1"/>
    <property type="molecule type" value="Genomic_DNA"/>
</dbReference>
<dbReference type="InterPro" id="IPR012341">
    <property type="entry name" value="6hp_glycosidase-like_sf"/>
</dbReference>
<dbReference type="Pfam" id="PF00942">
    <property type="entry name" value="CBM_3"/>
    <property type="match status" value="1"/>
</dbReference>
<dbReference type="InterPro" id="IPR008928">
    <property type="entry name" value="6-hairpin_glycosidase_sf"/>
</dbReference>
<keyword evidence="3 5" id="KW-0326">Glycosidase</keyword>
<keyword evidence="6" id="KW-0732">Signal</keyword>
<dbReference type="GO" id="GO:0000272">
    <property type="term" value="P:polysaccharide catabolic process"/>
    <property type="evidence" value="ECO:0007669"/>
    <property type="project" value="UniProtKB-KW"/>
</dbReference>
<evidence type="ECO:0000313" key="10">
    <source>
        <dbReference type="EMBL" id="KNY25265.1"/>
    </source>
</evidence>
<accession>A0A0L6JHT5</accession>
<evidence type="ECO:0000256" key="1">
    <source>
        <dbReference type="ARBA" id="ARBA00022801"/>
    </source>
</evidence>
<organism evidence="10 11">
    <name type="scientific">Pseudobacteroides cellulosolvens ATCC 35603 = DSM 2933</name>
    <dbReference type="NCBI Taxonomy" id="398512"/>
    <lineage>
        <taxon>Bacteria</taxon>
        <taxon>Bacillati</taxon>
        <taxon>Bacillota</taxon>
        <taxon>Clostridia</taxon>
        <taxon>Eubacteriales</taxon>
        <taxon>Oscillospiraceae</taxon>
        <taxon>Pseudobacteroides</taxon>
    </lineage>
</organism>
<dbReference type="Gene3D" id="2.60.40.4130">
    <property type="match status" value="1"/>
</dbReference>
<feature type="compositionally biased region" description="Low complexity" evidence="7">
    <location>
        <begin position="628"/>
        <end position="643"/>
    </location>
</feature>
<dbReference type="InterPro" id="IPR036439">
    <property type="entry name" value="Dockerin_dom_sf"/>
</dbReference>
<reference evidence="11" key="1">
    <citation type="submission" date="2015-07" db="EMBL/GenBank/DDBJ databases">
        <title>Near-Complete Genome Sequence of the Cellulolytic Bacterium Bacteroides (Pseudobacteroides) cellulosolvens ATCC 35603.</title>
        <authorList>
            <person name="Dassa B."/>
            <person name="Utturkar S.M."/>
            <person name="Klingeman D.M."/>
            <person name="Hurt R.A."/>
            <person name="Keller M."/>
            <person name="Xu J."/>
            <person name="Reddy Y.H.K."/>
            <person name="Borovok I."/>
            <person name="Grinberg I.R."/>
            <person name="Lamed R."/>
            <person name="Zhivin O."/>
            <person name="Bayer E.A."/>
            <person name="Brown S.D."/>
        </authorList>
    </citation>
    <scope>NUCLEOTIDE SEQUENCE [LARGE SCALE GENOMIC DNA]</scope>
    <source>
        <strain evidence="11">DSM 2933</strain>
    </source>
</reference>
<keyword evidence="1 5" id="KW-0378">Hydrolase</keyword>
<feature type="chain" id="PRO_5039741704" description="Glucanase" evidence="6">
    <location>
        <begin position="23"/>
        <end position="806"/>
    </location>
</feature>
<dbReference type="PATRIC" id="fig|398512.5.peg.543"/>
<comment type="caution">
    <text evidence="10">The sequence shown here is derived from an EMBL/GenBank/DDBJ whole genome shotgun (WGS) entry which is preliminary data.</text>
</comment>
<evidence type="ECO:0000256" key="4">
    <source>
        <dbReference type="ARBA" id="ARBA00023326"/>
    </source>
</evidence>
<feature type="domain" description="Dockerin" evidence="9">
    <location>
        <begin position="735"/>
        <end position="806"/>
    </location>
</feature>
<evidence type="ECO:0000256" key="7">
    <source>
        <dbReference type="SAM" id="MobiDB-lite"/>
    </source>
</evidence>
<dbReference type="SUPFAM" id="SSF48208">
    <property type="entry name" value="Six-hairpin glycosidases"/>
    <property type="match status" value="1"/>
</dbReference>
<protein>
    <recommendedName>
        <fullName evidence="6">Glucanase</fullName>
        <ecNumber evidence="6">3.2.1.-</ecNumber>
    </recommendedName>
</protein>
<dbReference type="Gene3D" id="1.50.10.10">
    <property type="match status" value="1"/>
</dbReference>
<dbReference type="InterPro" id="IPR001956">
    <property type="entry name" value="CBM3"/>
</dbReference>
<name>A0A0L6JHT5_9FIRM</name>
<proteinExistence type="inferred from homology"/>
<dbReference type="InterPro" id="IPR018221">
    <property type="entry name" value="Glyco_hydro_9_His_AS"/>
</dbReference>
<comment type="similarity">
    <text evidence="5 6">Belongs to the glycosyl hydrolase 9 (cellulase E) family.</text>
</comment>
<dbReference type="InterPro" id="IPR008969">
    <property type="entry name" value="CarboxyPept-like_regulatory"/>
</dbReference>
<dbReference type="eggNOG" id="COG4733">
    <property type="taxonomic scope" value="Bacteria"/>
</dbReference>
<evidence type="ECO:0000259" key="9">
    <source>
        <dbReference type="PROSITE" id="PS51766"/>
    </source>
</evidence>
<evidence type="ECO:0000256" key="3">
    <source>
        <dbReference type="ARBA" id="ARBA00023295"/>
    </source>
</evidence>
<dbReference type="InterPro" id="IPR001701">
    <property type="entry name" value="Glyco_hydro_9"/>
</dbReference>
<dbReference type="PROSITE" id="PS00592">
    <property type="entry name" value="GH9_2"/>
    <property type="match status" value="1"/>
</dbReference>
<feature type="active site" evidence="5">
    <location>
        <position position="392"/>
    </location>
</feature>
<dbReference type="InterPro" id="IPR008965">
    <property type="entry name" value="CBM2/CBM3_carb-bd_dom_sf"/>
</dbReference>
<dbReference type="PROSITE" id="PS51172">
    <property type="entry name" value="CBM3"/>
    <property type="match status" value="1"/>
</dbReference>
<dbReference type="CDD" id="cd14254">
    <property type="entry name" value="Dockerin_II"/>
    <property type="match status" value="1"/>
</dbReference>
<evidence type="ECO:0000259" key="8">
    <source>
        <dbReference type="PROSITE" id="PS51172"/>
    </source>
</evidence>
<dbReference type="PANTHER" id="PTHR22298">
    <property type="entry name" value="ENDO-1,4-BETA-GLUCANASE"/>
    <property type="match status" value="1"/>
</dbReference>
<dbReference type="SUPFAM" id="SSF49464">
    <property type="entry name" value="Carboxypeptidase regulatory domain-like"/>
    <property type="match status" value="1"/>
</dbReference>
<keyword evidence="2 5" id="KW-0119">Carbohydrate metabolism</keyword>
<dbReference type="InterPro" id="IPR016134">
    <property type="entry name" value="Dockerin_dom"/>
</dbReference>
<gene>
    <name evidence="10" type="ORF">Bccel_0522</name>
</gene>